<dbReference type="RefSeq" id="WP_120053781.1">
    <property type="nucleotide sequence ID" value="NZ_CP032427.1"/>
</dbReference>
<organism evidence="9 10">
    <name type="scientific">Streptomyces griseorubiginosus</name>
    <dbReference type="NCBI Taxonomy" id="67304"/>
    <lineage>
        <taxon>Bacteria</taxon>
        <taxon>Bacillati</taxon>
        <taxon>Actinomycetota</taxon>
        <taxon>Actinomycetes</taxon>
        <taxon>Kitasatosporales</taxon>
        <taxon>Streptomycetaceae</taxon>
        <taxon>Streptomyces</taxon>
    </lineage>
</organism>
<accession>A0AAI8L8L0</accession>
<feature type="domain" description="RNA polymerase sigma-70 region 4" evidence="8">
    <location>
        <begin position="160"/>
        <end position="207"/>
    </location>
</feature>
<reference evidence="9 10" key="1">
    <citation type="submission" date="2018-09" db="EMBL/GenBank/DDBJ databases">
        <title>Production of Trimethoprim by Streptomyces sp. 3E-1.</title>
        <authorList>
            <person name="Kang H.J."/>
            <person name="Kim S.B."/>
        </authorList>
    </citation>
    <scope>NUCLEOTIDE SEQUENCE [LARGE SCALE GENOMIC DNA]</scope>
    <source>
        <strain evidence="9 10">3E-1</strain>
    </source>
</reference>
<evidence type="ECO:0000256" key="4">
    <source>
        <dbReference type="ARBA" id="ARBA00023125"/>
    </source>
</evidence>
<comment type="similarity">
    <text evidence="1">Belongs to the sigma-70 factor family. ECF subfamily.</text>
</comment>
<dbReference type="AlphaFoldDB" id="A0AAI8L8L0"/>
<evidence type="ECO:0000256" key="6">
    <source>
        <dbReference type="SAM" id="MobiDB-lite"/>
    </source>
</evidence>
<dbReference type="GO" id="GO:0006352">
    <property type="term" value="P:DNA-templated transcription initiation"/>
    <property type="evidence" value="ECO:0007669"/>
    <property type="project" value="InterPro"/>
</dbReference>
<dbReference type="Gene3D" id="1.10.10.10">
    <property type="entry name" value="Winged helix-like DNA-binding domain superfamily/Winged helix DNA-binding domain"/>
    <property type="match status" value="1"/>
</dbReference>
<dbReference type="InterPro" id="IPR014284">
    <property type="entry name" value="RNA_pol_sigma-70_dom"/>
</dbReference>
<dbReference type="Pfam" id="PF04545">
    <property type="entry name" value="Sigma70_r4"/>
    <property type="match status" value="1"/>
</dbReference>
<evidence type="ECO:0000313" key="9">
    <source>
        <dbReference type="EMBL" id="AYC43527.1"/>
    </source>
</evidence>
<evidence type="ECO:0000313" key="10">
    <source>
        <dbReference type="Proteomes" id="UP000265765"/>
    </source>
</evidence>
<keyword evidence="5" id="KW-0804">Transcription</keyword>
<dbReference type="PANTHER" id="PTHR43133:SF62">
    <property type="entry name" value="RNA POLYMERASE SIGMA FACTOR SIGZ"/>
    <property type="match status" value="1"/>
</dbReference>
<dbReference type="InterPro" id="IPR007630">
    <property type="entry name" value="RNA_pol_sigma70_r4"/>
</dbReference>
<gene>
    <name evidence="9" type="primary">rpoE_2</name>
    <name evidence="9" type="ORF">DWG14_07835</name>
</gene>
<evidence type="ECO:0000256" key="2">
    <source>
        <dbReference type="ARBA" id="ARBA00023015"/>
    </source>
</evidence>
<dbReference type="GO" id="GO:0016987">
    <property type="term" value="F:sigma factor activity"/>
    <property type="evidence" value="ECO:0007669"/>
    <property type="project" value="UniProtKB-KW"/>
</dbReference>
<dbReference type="KEGG" id="sge:DWG14_07835"/>
<feature type="region of interest" description="Disordered" evidence="6">
    <location>
        <begin position="1"/>
        <end position="28"/>
    </location>
</feature>
<dbReference type="InterPro" id="IPR036388">
    <property type="entry name" value="WH-like_DNA-bd_sf"/>
</dbReference>
<evidence type="ECO:0000256" key="1">
    <source>
        <dbReference type="ARBA" id="ARBA00010641"/>
    </source>
</evidence>
<dbReference type="GO" id="GO:0003677">
    <property type="term" value="F:DNA binding"/>
    <property type="evidence" value="ECO:0007669"/>
    <property type="project" value="UniProtKB-KW"/>
</dbReference>
<evidence type="ECO:0000259" key="8">
    <source>
        <dbReference type="Pfam" id="PF04545"/>
    </source>
</evidence>
<dbReference type="NCBIfam" id="TIGR02937">
    <property type="entry name" value="sigma70-ECF"/>
    <property type="match status" value="1"/>
</dbReference>
<dbReference type="CDD" id="cd06171">
    <property type="entry name" value="Sigma70_r4"/>
    <property type="match status" value="1"/>
</dbReference>
<dbReference type="GeneID" id="91286629"/>
<dbReference type="EMBL" id="CP032427">
    <property type="protein sequence ID" value="AYC43527.1"/>
    <property type="molecule type" value="Genomic_DNA"/>
</dbReference>
<evidence type="ECO:0000259" key="7">
    <source>
        <dbReference type="Pfam" id="PF04542"/>
    </source>
</evidence>
<dbReference type="InterPro" id="IPR039425">
    <property type="entry name" value="RNA_pol_sigma-70-like"/>
</dbReference>
<feature type="domain" description="RNA polymerase sigma-70 region 2" evidence="7">
    <location>
        <begin position="58"/>
        <end position="126"/>
    </location>
</feature>
<evidence type="ECO:0000256" key="3">
    <source>
        <dbReference type="ARBA" id="ARBA00023082"/>
    </source>
</evidence>
<dbReference type="SUPFAM" id="SSF88946">
    <property type="entry name" value="Sigma2 domain of RNA polymerase sigma factors"/>
    <property type="match status" value="1"/>
</dbReference>
<dbReference type="InterPro" id="IPR007627">
    <property type="entry name" value="RNA_pol_sigma70_r2"/>
</dbReference>
<proteinExistence type="inferred from homology"/>
<dbReference type="Pfam" id="PF04542">
    <property type="entry name" value="Sigma70_r2"/>
    <property type="match status" value="1"/>
</dbReference>
<dbReference type="PANTHER" id="PTHR43133">
    <property type="entry name" value="RNA POLYMERASE ECF-TYPE SIGMA FACTO"/>
    <property type="match status" value="1"/>
</dbReference>
<dbReference type="Gene3D" id="1.10.1740.10">
    <property type="match status" value="1"/>
</dbReference>
<dbReference type="Proteomes" id="UP000265765">
    <property type="component" value="Chromosome"/>
</dbReference>
<dbReference type="SUPFAM" id="SSF88659">
    <property type="entry name" value="Sigma3 and sigma4 domains of RNA polymerase sigma factors"/>
    <property type="match status" value="1"/>
</dbReference>
<evidence type="ECO:0000256" key="5">
    <source>
        <dbReference type="ARBA" id="ARBA00023163"/>
    </source>
</evidence>
<sequence length="220" mass="24441">MDAQSTLPAVPPGTAAGEPRWAVSEPPSAWTLPEVAPGEEELARGLLAGDEACLTLAYHRWSPLVHTLARRSLGDPSEAEDVTQQVFIGLWRGRRGYRPERGTLGGWIVGITRRKVADALRARSRRFDLAVRADARVVLPPHTEDRTEATVDGLVVRAELAKLPSAQQRVLRLTFYEDLSQIQIAERTGWPLGTVKSHARRGMHRLRRGLEFAFDAETVR</sequence>
<dbReference type="InterPro" id="IPR013324">
    <property type="entry name" value="RNA_pol_sigma_r3/r4-like"/>
</dbReference>
<keyword evidence="4" id="KW-0238">DNA-binding</keyword>
<keyword evidence="3" id="KW-0731">Sigma factor</keyword>
<name>A0AAI8L8L0_9ACTN</name>
<protein>
    <submittedName>
        <fullName evidence="9">ECF RNA polymerase sigma factor RpoE</fullName>
    </submittedName>
</protein>
<keyword evidence="2" id="KW-0805">Transcription regulation</keyword>
<dbReference type="InterPro" id="IPR013325">
    <property type="entry name" value="RNA_pol_sigma_r2"/>
</dbReference>